<dbReference type="EMBL" id="WOEY01000058">
    <property type="protein sequence ID" value="NPT42472.1"/>
    <property type="molecule type" value="Genomic_DNA"/>
</dbReference>
<comment type="caution">
    <text evidence="9">The sequence shown here is derived from an EMBL/GenBank/DDBJ whole genome shotgun (WGS) entry which is preliminary data.</text>
</comment>
<feature type="domain" description="Glycine transporter" evidence="8">
    <location>
        <begin position="12"/>
        <end position="83"/>
    </location>
</feature>
<feature type="transmembrane region" description="Helical" evidence="7">
    <location>
        <begin position="118"/>
        <end position="137"/>
    </location>
</feature>
<feature type="transmembrane region" description="Helical" evidence="7">
    <location>
        <begin position="175"/>
        <end position="195"/>
    </location>
</feature>
<feature type="transmembrane region" description="Helical" evidence="7">
    <location>
        <begin position="63"/>
        <end position="83"/>
    </location>
</feature>
<keyword evidence="10" id="KW-1185">Reference proteome</keyword>
<evidence type="ECO:0000256" key="6">
    <source>
        <dbReference type="ARBA" id="ARBA00023136"/>
    </source>
</evidence>
<dbReference type="RefSeq" id="WP_172310952.1">
    <property type="nucleotide sequence ID" value="NZ_WOEY01000058.1"/>
</dbReference>
<name>A0ABX2BNH4_9BURK</name>
<feature type="transmembrane region" description="Helical" evidence="7">
    <location>
        <begin position="6"/>
        <end position="25"/>
    </location>
</feature>
<feature type="transmembrane region" description="Helical" evidence="7">
    <location>
        <begin position="32"/>
        <end position="51"/>
    </location>
</feature>
<feature type="domain" description="Glycine transporter" evidence="8">
    <location>
        <begin position="96"/>
        <end position="169"/>
    </location>
</feature>
<evidence type="ECO:0000256" key="4">
    <source>
        <dbReference type="ARBA" id="ARBA00022692"/>
    </source>
</evidence>
<keyword evidence="3" id="KW-1003">Cell membrane</keyword>
<evidence type="ECO:0000256" key="1">
    <source>
        <dbReference type="ARBA" id="ARBA00004651"/>
    </source>
</evidence>
<comment type="similarity">
    <text evidence="2">Belongs to the UPF0126 family.</text>
</comment>
<organism evidence="9 10">
    <name type="scientific">Paraburkholderia solitsugae</name>
    <dbReference type="NCBI Taxonomy" id="2675748"/>
    <lineage>
        <taxon>Bacteria</taxon>
        <taxon>Pseudomonadati</taxon>
        <taxon>Pseudomonadota</taxon>
        <taxon>Betaproteobacteria</taxon>
        <taxon>Burkholderiales</taxon>
        <taxon>Burkholderiaceae</taxon>
        <taxon>Paraburkholderia</taxon>
    </lineage>
</organism>
<evidence type="ECO:0000256" key="2">
    <source>
        <dbReference type="ARBA" id="ARBA00008193"/>
    </source>
</evidence>
<evidence type="ECO:0000313" key="10">
    <source>
        <dbReference type="Proteomes" id="UP000652198"/>
    </source>
</evidence>
<comment type="subcellular location">
    <subcellularLocation>
        <location evidence="1">Cell membrane</location>
        <topology evidence="1">Multi-pass membrane protein</topology>
    </subcellularLocation>
</comment>
<reference evidence="9 10" key="1">
    <citation type="submission" date="2019-11" db="EMBL/GenBank/DDBJ databases">
        <title>Metabolism of dissolved organic matter in forest soils.</title>
        <authorList>
            <person name="Cyle K.T."/>
            <person name="Wilhelm R.C."/>
            <person name="Martinez C.E."/>
        </authorList>
    </citation>
    <scope>NUCLEOTIDE SEQUENCE [LARGE SCALE GENOMIC DNA]</scope>
    <source>
        <strain evidence="9 10">1N</strain>
    </source>
</reference>
<keyword evidence="4 7" id="KW-0812">Transmembrane</keyword>
<evidence type="ECO:0000256" key="7">
    <source>
        <dbReference type="SAM" id="Phobius"/>
    </source>
</evidence>
<proteinExistence type="inferred from homology"/>
<dbReference type="Pfam" id="PF03458">
    <property type="entry name" value="Gly_transporter"/>
    <property type="match status" value="2"/>
</dbReference>
<feature type="transmembrane region" description="Helical" evidence="7">
    <location>
        <begin position="149"/>
        <end position="169"/>
    </location>
</feature>
<evidence type="ECO:0000256" key="3">
    <source>
        <dbReference type="ARBA" id="ARBA00022475"/>
    </source>
</evidence>
<keyword evidence="5 7" id="KW-1133">Transmembrane helix</keyword>
<evidence type="ECO:0000256" key="5">
    <source>
        <dbReference type="ARBA" id="ARBA00022989"/>
    </source>
</evidence>
<dbReference type="PANTHER" id="PTHR30506:SF3">
    <property type="entry name" value="UPF0126 INNER MEMBRANE PROTEIN YADS-RELATED"/>
    <property type="match status" value="1"/>
</dbReference>
<dbReference type="PANTHER" id="PTHR30506">
    <property type="entry name" value="INNER MEMBRANE PROTEIN"/>
    <property type="match status" value="1"/>
</dbReference>
<sequence>MIDLATGPSIVSVGATAVGALSGALFAVERRFGLSGVLCLAFSTGVSGSLMRDVLLQNGPSVILTDVSFLLAVLVCATAGFFFSTMIRWVHPLLVVFDALSIGFFAVLGATMAVHAGLGPLGAILIGLINAIGGWVLRDILAGERPQLVLPGPIYAIAAGIASTLYVVLIVSLHVATAPAALITIVIGFSIRMAALKYGWNAPTPIDLTPRIRRSKSTEKARQTASRSD</sequence>
<evidence type="ECO:0000259" key="8">
    <source>
        <dbReference type="Pfam" id="PF03458"/>
    </source>
</evidence>
<evidence type="ECO:0000313" key="9">
    <source>
        <dbReference type="EMBL" id="NPT42472.1"/>
    </source>
</evidence>
<keyword evidence="6 7" id="KW-0472">Membrane</keyword>
<gene>
    <name evidence="9" type="ORF">GNZ12_14390</name>
</gene>
<protein>
    <recommendedName>
        <fullName evidence="8">Glycine transporter domain-containing protein</fullName>
    </recommendedName>
</protein>
<dbReference type="Proteomes" id="UP000652198">
    <property type="component" value="Unassembled WGS sequence"/>
</dbReference>
<dbReference type="InterPro" id="IPR005115">
    <property type="entry name" value="Gly_transporter"/>
</dbReference>
<feature type="transmembrane region" description="Helical" evidence="7">
    <location>
        <begin position="90"/>
        <end position="112"/>
    </location>
</feature>
<accession>A0ABX2BNH4</accession>